<evidence type="ECO:0000313" key="10">
    <source>
        <dbReference type="Proteomes" id="UP000319852"/>
    </source>
</evidence>
<dbReference type="Gene3D" id="3.20.20.140">
    <property type="entry name" value="Metal-dependent hydrolases"/>
    <property type="match status" value="1"/>
</dbReference>
<comment type="similarity">
    <text evidence="1 6">Belongs to the metallo-dependent hydrolases superfamily. Adenine deaminase family.</text>
</comment>
<keyword evidence="3 6" id="KW-0378">Hydrolase</keyword>
<sequence>MSATESQAAASQARTFQVRGQLVDIRERRTYAAKVSIVDGKITAITPTELSGGEAQGYLLPGFIDAHIHVESSMLVPTEFARAAVVHGTVATVSDPHEIGNVLGVEGVQYMLADAEKTPLKICFGAPSCVPATTFETAGAAISVAEVEALLDDPRIGYLSEMMNFPGVLGGDPECLAKIAAAKQRNKPVDGHAPGLCGEDARAYVEAGMTTDHECFTKEEALDKVAAGCKIAIREGSAARNFDALYKLLGEFPDQTMLCSDDKHPDELLLGHINLLVRRAVERGIDVYDALQAACLNPIEHYSLHVGQLRVGDPADFIEVDSLEDFNVRRTWIDGQLVAQDGKTTLPYVEPTLANRFVVQHVAPEDLLIPENTGSELRAAELRVIEALDGQLITNSIAAEPLIVEGSVQSDSTSDILKMVVVNRYQEAPPVIAFVKNFGLKRGAMASSVAHDCHNVIAVGVSDDDLSAAINAVMDAQGGLSAVCHEDGIRHVLPLPVAGLMGTGTAEEIAHAYEQLDQAVKSWGSPLRAPYMTLSFMALLVIPELKLSDRGLFDGGKFEFCSIWQGL</sequence>
<evidence type="ECO:0000256" key="1">
    <source>
        <dbReference type="ARBA" id="ARBA00006773"/>
    </source>
</evidence>
<dbReference type="OrthoDB" id="9775607at2"/>
<dbReference type="SUPFAM" id="SSF51338">
    <property type="entry name" value="Composite domain of metallo-dependent hydrolases"/>
    <property type="match status" value="1"/>
</dbReference>
<evidence type="ECO:0000256" key="4">
    <source>
        <dbReference type="ARBA" id="ARBA00023211"/>
    </source>
</evidence>
<dbReference type="EMBL" id="CP036263">
    <property type="protein sequence ID" value="QDS98632.1"/>
    <property type="molecule type" value="Genomic_DNA"/>
</dbReference>
<evidence type="ECO:0000259" key="7">
    <source>
        <dbReference type="Pfam" id="PF01979"/>
    </source>
</evidence>
<dbReference type="RefSeq" id="WP_145059847.1">
    <property type="nucleotide sequence ID" value="NZ_CP036263.1"/>
</dbReference>
<dbReference type="InterPro" id="IPR011059">
    <property type="entry name" value="Metal-dep_hydrolase_composite"/>
</dbReference>
<dbReference type="Pfam" id="PF01979">
    <property type="entry name" value="Amidohydro_1"/>
    <property type="match status" value="1"/>
</dbReference>
<dbReference type="HAMAP" id="MF_01518">
    <property type="entry name" value="Adenine_deamin"/>
    <property type="match status" value="1"/>
</dbReference>
<dbReference type="PANTHER" id="PTHR11113:SF2">
    <property type="entry name" value="ADENINE DEAMINASE"/>
    <property type="match status" value="1"/>
</dbReference>
<evidence type="ECO:0000256" key="3">
    <source>
        <dbReference type="ARBA" id="ARBA00022801"/>
    </source>
</evidence>
<organism evidence="9 10">
    <name type="scientific">Adhaeretor mobilis</name>
    <dbReference type="NCBI Taxonomy" id="1930276"/>
    <lineage>
        <taxon>Bacteria</taxon>
        <taxon>Pseudomonadati</taxon>
        <taxon>Planctomycetota</taxon>
        <taxon>Planctomycetia</taxon>
        <taxon>Pirellulales</taxon>
        <taxon>Lacipirellulaceae</taxon>
        <taxon>Adhaeretor</taxon>
    </lineage>
</organism>
<dbReference type="SUPFAM" id="SSF51556">
    <property type="entry name" value="Metallo-dependent hydrolases"/>
    <property type="match status" value="1"/>
</dbReference>
<name>A0A517MUS2_9BACT</name>
<dbReference type="NCBIfam" id="TIGR01178">
    <property type="entry name" value="ade"/>
    <property type="match status" value="1"/>
</dbReference>
<keyword evidence="10" id="KW-1185">Reference proteome</keyword>
<evidence type="ECO:0000259" key="8">
    <source>
        <dbReference type="Pfam" id="PF13382"/>
    </source>
</evidence>
<feature type="domain" description="Adenine deaminase C-terminal" evidence="8">
    <location>
        <begin position="391"/>
        <end position="558"/>
    </location>
</feature>
<dbReference type="AlphaFoldDB" id="A0A517MUS2"/>
<evidence type="ECO:0000256" key="6">
    <source>
        <dbReference type="HAMAP-Rule" id="MF_01518"/>
    </source>
</evidence>
<evidence type="ECO:0000256" key="2">
    <source>
        <dbReference type="ARBA" id="ARBA00012782"/>
    </source>
</evidence>
<evidence type="ECO:0000256" key="5">
    <source>
        <dbReference type="ARBA" id="ARBA00047720"/>
    </source>
</evidence>
<dbReference type="KEGG" id="amob:HG15A2_19130"/>
<dbReference type="Pfam" id="PF13382">
    <property type="entry name" value="Adenine_deam_C"/>
    <property type="match status" value="1"/>
</dbReference>
<dbReference type="GO" id="GO:0000034">
    <property type="term" value="F:adenine deaminase activity"/>
    <property type="evidence" value="ECO:0007669"/>
    <property type="project" value="UniProtKB-UniRule"/>
</dbReference>
<reference evidence="9 10" key="1">
    <citation type="submission" date="2019-02" db="EMBL/GenBank/DDBJ databases">
        <title>Deep-cultivation of Planctomycetes and their phenomic and genomic characterization uncovers novel biology.</title>
        <authorList>
            <person name="Wiegand S."/>
            <person name="Jogler M."/>
            <person name="Boedeker C."/>
            <person name="Pinto D."/>
            <person name="Vollmers J."/>
            <person name="Rivas-Marin E."/>
            <person name="Kohn T."/>
            <person name="Peeters S.H."/>
            <person name="Heuer A."/>
            <person name="Rast P."/>
            <person name="Oberbeckmann S."/>
            <person name="Bunk B."/>
            <person name="Jeske O."/>
            <person name="Meyerdierks A."/>
            <person name="Storesund J.E."/>
            <person name="Kallscheuer N."/>
            <person name="Luecker S."/>
            <person name="Lage O.M."/>
            <person name="Pohl T."/>
            <person name="Merkel B.J."/>
            <person name="Hornburger P."/>
            <person name="Mueller R.-W."/>
            <person name="Bruemmer F."/>
            <person name="Labrenz M."/>
            <person name="Spormann A.M."/>
            <person name="Op den Camp H."/>
            <person name="Overmann J."/>
            <person name="Amann R."/>
            <person name="Jetten M.S.M."/>
            <person name="Mascher T."/>
            <person name="Medema M.H."/>
            <person name="Devos D.P."/>
            <person name="Kaster A.-K."/>
            <person name="Ovreas L."/>
            <person name="Rohde M."/>
            <person name="Galperin M.Y."/>
            <person name="Jogler C."/>
        </authorList>
    </citation>
    <scope>NUCLEOTIDE SEQUENCE [LARGE SCALE GENOMIC DNA]</scope>
    <source>
        <strain evidence="9 10">HG15A2</strain>
    </source>
</reference>
<dbReference type="Gene3D" id="2.30.40.10">
    <property type="entry name" value="Urease, subunit C, domain 1"/>
    <property type="match status" value="1"/>
</dbReference>
<feature type="domain" description="Amidohydrolase-related" evidence="7">
    <location>
        <begin position="58"/>
        <end position="338"/>
    </location>
</feature>
<dbReference type="InterPro" id="IPR026912">
    <property type="entry name" value="Adenine_deam_C"/>
</dbReference>
<protein>
    <recommendedName>
        <fullName evidence="2 6">Adenine deaminase</fullName>
        <shortName evidence="6">Adenase</shortName>
        <shortName evidence="6">Adenine aminase</shortName>
        <ecNumber evidence="2 6">3.5.4.2</ecNumber>
    </recommendedName>
</protein>
<proteinExistence type="inferred from homology"/>
<dbReference type="GO" id="GO:0006146">
    <property type="term" value="P:adenine catabolic process"/>
    <property type="evidence" value="ECO:0007669"/>
    <property type="project" value="InterPro"/>
</dbReference>
<accession>A0A517MUS2</accession>
<comment type="cofactor">
    <cofactor evidence="6">
        <name>Mn(2+)</name>
        <dbReference type="ChEBI" id="CHEBI:29035"/>
    </cofactor>
</comment>
<dbReference type="EC" id="3.5.4.2" evidence="2 6"/>
<keyword evidence="4 6" id="KW-0464">Manganese</keyword>
<comment type="catalytic activity">
    <reaction evidence="5 6">
        <text>adenine + H2O + H(+) = hypoxanthine + NH4(+)</text>
        <dbReference type="Rhea" id="RHEA:23688"/>
        <dbReference type="ChEBI" id="CHEBI:15377"/>
        <dbReference type="ChEBI" id="CHEBI:15378"/>
        <dbReference type="ChEBI" id="CHEBI:16708"/>
        <dbReference type="ChEBI" id="CHEBI:17368"/>
        <dbReference type="ChEBI" id="CHEBI:28938"/>
        <dbReference type="EC" id="3.5.4.2"/>
    </reaction>
</comment>
<dbReference type="CDD" id="cd01295">
    <property type="entry name" value="AdeC"/>
    <property type="match status" value="1"/>
</dbReference>
<dbReference type="InterPro" id="IPR032466">
    <property type="entry name" value="Metal_Hydrolase"/>
</dbReference>
<dbReference type="PANTHER" id="PTHR11113">
    <property type="entry name" value="N-ACETYLGLUCOSAMINE-6-PHOSPHATE DEACETYLASE"/>
    <property type="match status" value="1"/>
</dbReference>
<gene>
    <name evidence="9" type="primary">adeC</name>
    <name evidence="6" type="synonym">ade</name>
    <name evidence="9" type="ORF">HG15A2_19130</name>
</gene>
<dbReference type="Proteomes" id="UP000319852">
    <property type="component" value="Chromosome"/>
</dbReference>
<dbReference type="InterPro" id="IPR006679">
    <property type="entry name" value="Adenine_deam"/>
</dbReference>
<evidence type="ECO:0000313" key="9">
    <source>
        <dbReference type="EMBL" id="QDS98632.1"/>
    </source>
</evidence>
<dbReference type="InterPro" id="IPR006680">
    <property type="entry name" value="Amidohydro-rel"/>
</dbReference>